<feature type="chain" id="PRO_5018093203" evidence="1">
    <location>
        <begin position="24"/>
        <end position="208"/>
    </location>
</feature>
<name>A0A3N2RME7_LYSEN</name>
<organism evidence="2 3">
    <name type="scientific">Lysobacter enzymogenes</name>
    <dbReference type="NCBI Taxonomy" id="69"/>
    <lineage>
        <taxon>Bacteria</taxon>
        <taxon>Pseudomonadati</taxon>
        <taxon>Pseudomonadota</taxon>
        <taxon>Gammaproteobacteria</taxon>
        <taxon>Lysobacterales</taxon>
        <taxon>Lysobacteraceae</taxon>
        <taxon>Lysobacter</taxon>
    </lineage>
</organism>
<dbReference type="AlphaFoldDB" id="A0A3N2RME7"/>
<feature type="signal peptide" evidence="1">
    <location>
        <begin position="1"/>
        <end position="23"/>
    </location>
</feature>
<reference evidence="2 3" key="1">
    <citation type="submission" date="2018-10" db="EMBL/GenBank/DDBJ databases">
        <title>The genome of Lysobacter enzymogenes OH11.</title>
        <authorList>
            <person name="Liu F."/>
            <person name="Zhao Y."/>
            <person name="Qian G."/>
            <person name="Chen Y."/>
            <person name="Xu H."/>
        </authorList>
    </citation>
    <scope>NUCLEOTIDE SEQUENCE [LARGE SCALE GENOMIC DNA]</scope>
    <source>
        <strain evidence="2 3">OH11</strain>
    </source>
</reference>
<gene>
    <name evidence="2" type="ORF">D9T17_03435</name>
</gene>
<dbReference type="RefSeq" id="WP_123646118.1">
    <property type="nucleotide sequence ID" value="NZ_RCTY01000011.1"/>
</dbReference>
<evidence type="ECO:0000313" key="2">
    <source>
        <dbReference type="EMBL" id="ROU08546.1"/>
    </source>
</evidence>
<dbReference type="EMBL" id="RCTY01000011">
    <property type="protein sequence ID" value="ROU08546.1"/>
    <property type="molecule type" value="Genomic_DNA"/>
</dbReference>
<protein>
    <submittedName>
        <fullName evidence="2">Uncharacterized protein</fullName>
    </submittedName>
</protein>
<evidence type="ECO:0000256" key="1">
    <source>
        <dbReference type="SAM" id="SignalP"/>
    </source>
</evidence>
<dbReference type="Proteomes" id="UP000275910">
    <property type="component" value="Unassembled WGS sequence"/>
</dbReference>
<accession>A0A3N2RME7</accession>
<proteinExistence type="predicted"/>
<sequence>MRKFPTALLAASLLAGLPLLAQAESQYSTGTASPITATARLDFQITVPKILFLRVGAGADYSNTATINQIAFAVPAANLGNGAPVAATLASGDLGNGAVTAKLLGNNGTIALSSSTVGALSNGAGDSISYTQIQTTTATNTSATALAAPALADGAVTSNNVAPNVGSKVVNLDAKWTYAYLNGAVVAPGTYGGINANNSRVTYTASMP</sequence>
<keyword evidence="1" id="KW-0732">Signal</keyword>
<evidence type="ECO:0000313" key="3">
    <source>
        <dbReference type="Proteomes" id="UP000275910"/>
    </source>
</evidence>
<comment type="caution">
    <text evidence="2">The sequence shown here is derived from an EMBL/GenBank/DDBJ whole genome shotgun (WGS) entry which is preliminary data.</text>
</comment>